<dbReference type="EMBL" id="BAAAMY010000007">
    <property type="protein sequence ID" value="GAA1926718.1"/>
    <property type="molecule type" value="Genomic_DNA"/>
</dbReference>
<feature type="domain" description="THUMP-like" evidence="1">
    <location>
        <begin position="323"/>
        <end position="395"/>
    </location>
</feature>
<sequence length="397" mass="41686">MDLDAFAWLLTDEGQRLLADAGAGLDRGEAELALQARLRRRAEGGRVAAAMGQATLRRRARAKFGAAADGLYFTPDGLEQSTRPAVAAHRARRLAAYDVRTFADLTCGIGGDLMAVATATGAACVGVDLDPVTAAVARANLDALGLPGAVDVQDGTALATAPFDAVLVDPARRSGAGRRFRADDWTPPWEFVERLLAGDTPAVAKVAPGIPHDLVPAGVEAEWVSDHGHLKEAALWGGALATARRRATVLADQGLATLTDEDDPVPPGGTAPVGPVGSYLVEPDDAVVRAGLVTAVAAQVGGHLVDEHLAYVTADRPAARPLARSYEVVEELPYREKQLRAALRFRRVGTLTIKKRGVDVVPEQLRARLDLRGDVTATLVMTRVAGAGTALLVRPVD</sequence>
<dbReference type="CDD" id="cd02440">
    <property type="entry name" value="AdoMet_MTases"/>
    <property type="match status" value="1"/>
</dbReference>
<evidence type="ECO:0000313" key="3">
    <source>
        <dbReference type="Proteomes" id="UP001501612"/>
    </source>
</evidence>
<dbReference type="Proteomes" id="UP001501612">
    <property type="component" value="Unassembled WGS sequence"/>
</dbReference>
<evidence type="ECO:0000313" key="2">
    <source>
        <dbReference type="EMBL" id="GAA1926718.1"/>
    </source>
</evidence>
<keyword evidence="3" id="KW-1185">Reference proteome</keyword>
<dbReference type="GO" id="GO:0032259">
    <property type="term" value="P:methylation"/>
    <property type="evidence" value="ECO:0007669"/>
    <property type="project" value="UniProtKB-KW"/>
</dbReference>
<dbReference type="Pfam" id="PF18096">
    <property type="entry name" value="Thump_like"/>
    <property type="match status" value="1"/>
</dbReference>
<reference evidence="2 3" key="1">
    <citation type="journal article" date="2019" name="Int. J. Syst. Evol. Microbiol.">
        <title>The Global Catalogue of Microorganisms (GCM) 10K type strain sequencing project: providing services to taxonomists for standard genome sequencing and annotation.</title>
        <authorList>
            <consortium name="The Broad Institute Genomics Platform"/>
            <consortium name="The Broad Institute Genome Sequencing Center for Infectious Disease"/>
            <person name="Wu L."/>
            <person name="Ma J."/>
        </authorList>
    </citation>
    <scope>NUCLEOTIDE SEQUENCE [LARGE SCALE GENOMIC DNA]</scope>
    <source>
        <strain evidence="2 3">JCM 14046</strain>
    </source>
</reference>
<dbReference type="SUPFAM" id="SSF53335">
    <property type="entry name" value="S-adenosyl-L-methionine-dependent methyltransferases"/>
    <property type="match status" value="1"/>
</dbReference>
<dbReference type="InterPro" id="IPR029063">
    <property type="entry name" value="SAM-dependent_MTases_sf"/>
</dbReference>
<name>A0ABN2PPX2_9ACTN</name>
<keyword evidence="2" id="KW-0808">Transferase</keyword>
<keyword evidence="2" id="KW-0489">Methyltransferase</keyword>
<dbReference type="InterPro" id="IPR041497">
    <property type="entry name" value="Thump-like"/>
</dbReference>
<accession>A0ABN2PPX2</accession>
<proteinExistence type="predicted"/>
<organism evidence="2 3">
    <name type="scientific">Nocardioides lentus</name>
    <dbReference type="NCBI Taxonomy" id="338077"/>
    <lineage>
        <taxon>Bacteria</taxon>
        <taxon>Bacillati</taxon>
        <taxon>Actinomycetota</taxon>
        <taxon>Actinomycetes</taxon>
        <taxon>Propionibacteriales</taxon>
        <taxon>Nocardioidaceae</taxon>
        <taxon>Nocardioides</taxon>
    </lineage>
</organism>
<comment type="caution">
    <text evidence="2">The sequence shown here is derived from an EMBL/GenBank/DDBJ whole genome shotgun (WGS) entry which is preliminary data.</text>
</comment>
<dbReference type="RefSeq" id="WP_344008469.1">
    <property type="nucleotide sequence ID" value="NZ_BAAAMY010000007.1"/>
</dbReference>
<protein>
    <submittedName>
        <fullName evidence="2">Class I SAM-dependent methyltransferase</fullName>
    </submittedName>
</protein>
<gene>
    <name evidence="2" type="ORF">GCM10009737_30730</name>
</gene>
<evidence type="ECO:0000259" key="1">
    <source>
        <dbReference type="Pfam" id="PF18096"/>
    </source>
</evidence>
<dbReference type="GO" id="GO:0008168">
    <property type="term" value="F:methyltransferase activity"/>
    <property type="evidence" value="ECO:0007669"/>
    <property type="project" value="UniProtKB-KW"/>
</dbReference>
<dbReference type="Gene3D" id="3.40.50.150">
    <property type="entry name" value="Vaccinia Virus protein VP39"/>
    <property type="match status" value="1"/>
</dbReference>